<proteinExistence type="predicted"/>
<protein>
    <submittedName>
        <fullName evidence="1">Uncharacterized protein</fullName>
    </submittedName>
</protein>
<evidence type="ECO:0000313" key="2">
    <source>
        <dbReference type="Proteomes" id="UP000265520"/>
    </source>
</evidence>
<dbReference type="Proteomes" id="UP000265520">
    <property type="component" value="Unassembled WGS sequence"/>
</dbReference>
<sequence length="38" mass="4219">GGSIGIYSYCLESSSPSKAIAVFRVKRKRWLKSMTVVL</sequence>
<organism evidence="1 2">
    <name type="scientific">Trifolium medium</name>
    <dbReference type="NCBI Taxonomy" id="97028"/>
    <lineage>
        <taxon>Eukaryota</taxon>
        <taxon>Viridiplantae</taxon>
        <taxon>Streptophyta</taxon>
        <taxon>Embryophyta</taxon>
        <taxon>Tracheophyta</taxon>
        <taxon>Spermatophyta</taxon>
        <taxon>Magnoliopsida</taxon>
        <taxon>eudicotyledons</taxon>
        <taxon>Gunneridae</taxon>
        <taxon>Pentapetalae</taxon>
        <taxon>rosids</taxon>
        <taxon>fabids</taxon>
        <taxon>Fabales</taxon>
        <taxon>Fabaceae</taxon>
        <taxon>Papilionoideae</taxon>
        <taxon>50 kb inversion clade</taxon>
        <taxon>NPAAA clade</taxon>
        <taxon>Hologalegina</taxon>
        <taxon>IRL clade</taxon>
        <taxon>Trifolieae</taxon>
        <taxon>Trifolium</taxon>
    </lineage>
</organism>
<comment type="caution">
    <text evidence="1">The sequence shown here is derived from an EMBL/GenBank/DDBJ whole genome shotgun (WGS) entry which is preliminary data.</text>
</comment>
<reference evidence="1 2" key="1">
    <citation type="journal article" date="2018" name="Front. Plant Sci.">
        <title>Red Clover (Trifolium pratense) and Zigzag Clover (T. medium) - A Picture of Genomic Similarities and Differences.</title>
        <authorList>
            <person name="Dluhosova J."/>
            <person name="Istvanek J."/>
            <person name="Nedelnik J."/>
            <person name="Repkova J."/>
        </authorList>
    </citation>
    <scope>NUCLEOTIDE SEQUENCE [LARGE SCALE GENOMIC DNA]</scope>
    <source>
        <strain evidence="2">cv. 10/8</strain>
        <tissue evidence="1">Leaf</tissue>
    </source>
</reference>
<accession>A0A392Q7I5</accession>
<evidence type="ECO:0000313" key="1">
    <source>
        <dbReference type="EMBL" id="MCI19852.1"/>
    </source>
</evidence>
<feature type="non-terminal residue" evidence="1">
    <location>
        <position position="1"/>
    </location>
</feature>
<name>A0A392Q7I5_9FABA</name>
<dbReference type="AlphaFoldDB" id="A0A392Q7I5"/>
<keyword evidence="2" id="KW-1185">Reference proteome</keyword>
<dbReference type="EMBL" id="LXQA010116892">
    <property type="protein sequence ID" value="MCI19852.1"/>
    <property type="molecule type" value="Genomic_DNA"/>
</dbReference>